<protein>
    <submittedName>
        <fullName evidence="2">Uncharacterized protein</fullName>
    </submittedName>
</protein>
<name>A0ABU0BGS0_9HYPH</name>
<evidence type="ECO:0000256" key="1">
    <source>
        <dbReference type="SAM" id="Phobius"/>
    </source>
</evidence>
<gene>
    <name evidence="2" type="ORF">J2S75_004088</name>
</gene>
<dbReference type="Proteomes" id="UP001224682">
    <property type="component" value="Unassembled WGS sequence"/>
</dbReference>
<keyword evidence="3" id="KW-1185">Reference proteome</keyword>
<keyword evidence="1" id="KW-0472">Membrane</keyword>
<keyword evidence="1" id="KW-0812">Transmembrane</keyword>
<dbReference type="RefSeq" id="WP_307022728.1">
    <property type="nucleotide sequence ID" value="NZ_JAUSUI010000011.1"/>
</dbReference>
<sequence>MTNVHFLLLAGALIAGAYAALGPRGETVGWAIGLGHGGLALLALAGFAAADDRGFAVFTALLAVYAGGMCAAEAIGLMRRPAART</sequence>
<accession>A0ABU0BGS0</accession>
<dbReference type="EMBL" id="JAUSUI010000011">
    <property type="protein sequence ID" value="MDQ0305038.1"/>
    <property type="molecule type" value="Genomic_DNA"/>
</dbReference>
<organism evidence="2 3">
    <name type="scientific">Ancylobacter polymorphus</name>
    <dbReference type="NCBI Taxonomy" id="223390"/>
    <lineage>
        <taxon>Bacteria</taxon>
        <taxon>Pseudomonadati</taxon>
        <taxon>Pseudomonadota</taxon>
        <taxon>Alphaproteobacteria</taxon>
        <taxon>Hyphomicrobiales</taxon>
        <taxon>Xanthobacteraceae</taxon>
        <taxon>Ancylobacter</taxon>
    </lineage>
</organism>
<feature type="transmembrane region" description="Helical" evidence="1">
    <location>
        <begin position="29"/>
        <end position="48"/>
    </location>
</feature>
<proteinExistence type="predicted"/>
<feature type="transmembrane region" description="Helical" evidence="1">
    <location>
        <begin position="55"/>
        <end position="78"/>
    </location>
</feature>
<comment type="caution">
    <text evidence="2">The sequence shown here is derived from an EMBL/GenBank/DDBJ whole genome shotgun (WGS) entry which is preliminary data.</text>
</comment>
<evidence type="ECO:0000313" key="3">
    <source>
        <dbReference type="Proteomes" id="UP001224682"/>
    </source>
</evidence>
<evidence type="ECO:0000313" key="2">
    <source>
        <dbReference type="EMBL" id="MDQ0305038.1"/>
    </source>
</evidence>
<reference evidence="2 3" key="1">
    <citation type="submission" date="2023-07" db="EMBL/GenBank/DDBJ databases">
        <title>Genomic Encyclopedia of Type Strains, Phase IV (KMG-IV): sequencing the most valuable type-strain genomes for metagenomic binning, comparative biology and taxonomic classification.</title>
        <authorList>
            <person name="Goeker M."/>
        </authorList>
    </citation>
    <scope>NUCLEOTIDE SEQUENCE [LARGE SCALE GENOMIC DNA]</scope>
    <source>
        <strain evidence="2 3">DSM 2457</strain>
    </source>
</reference>
<keyword evidence="1" id="KW-1133">Transmembrane helix</keyword>